<dbReference type="InterPro" id="IPR051200">
    <property type="entry name" value="Host-pathogen_enzymatic-act"/>
</dbReference>
<dbReference type="InterPro" id="IPR011048">
    <property type="entry name" value="Haem_d1_sf"/>
</dbReference>
<accession>A0A6A9QAA4</accession>
<keyword evidence="3" id="KW-1185">Reference proteome</keyword>
<dbReference type="InterPro" id="IPR015943">
    <property type="entry name" value="WD40/YVTN_repeat-like_dom_sf"/>
</dbReference>
<dbReference type="Gene3D" id="2.130.10.10">
    <property type="entry name" value="YVTN repeat-like/Quinoprotein amine dehydrogenase"/>
    <property type="match status" value="2"/>
</dbReference>
<dbReference type="PANTHER" id="PTHR47197">
    <property type="entry name" value="PROTEIN NIRF"/>
    <property type="match status" value="1"/>
</dbReference>
<proteinExistence type="predicted"/>
<organism evidence="2 3">
    <name type="scientific">Acidianus infernus</name>
    <dbReference type="NCBI Taxonomy" id="12915"/>
    <lineage>
        <taxon>Archaea</taxon>
        <taxon>Thermoproteota</taxon>
        <taxon>Thermoprotei</taxon>
        <taxon>Sulfolobales</taxon>
        <taxon>Sulfolobaceae</taxon>
        <taxon>Acidianus</taxon>
    </lineage>
</organism>
<reference evidence="2 3" key="1">
    <citation type="submission" date="2019-10" db="EMBL/GenBank/DDBJ databases">
        <title>Genome Sequences from Six Type Strain Members of the Archaeal Family Sulfolobaceae: Acidianus ambivalens, Acidianus infernus, Metallosphaera prunae, Stygiolobus azoricus, Sulfolobus metallicus, and Sulfurisphaera ohwakuensis.</title>
        <authorList>
            <person name="Counts J.A."/>
            <person name="Kelly R.M."/>
        </authorList>
    </citation>
    <scope>NUCLEOTIDE SEQUENCE [LARGE SCALE GENOMIC DNA]</scope>
    <source>
        <strain evidence="2 3">DSM 3191</strain>
    </source>
</reference>
<dbReference type="RefSeq" id="WP_155862415.1">
    <property type="nucleotide sequence ID" value="NZ_WFIY01000004.1"/>
</dbReference>
<feature type="transmembrane region" description="Helical" evidence="1">
    <location>
        <begin position="301"/>
        <end position="320"/>
    </location>
</feature>
<dbReference type="InterPro" id="IPR011964">
    <property type="entry name" value="YVTN_b-propeller_repeat"/>
</dbReference>
<dbReference type="SUPFAM" id="SSF51004">
    <property type="entry name" value="C-terminal (heme d1) domain of cytochrome cd1-nitrite reductase"/>
    <property type="match status" value="1"/>
</dbReference>
<dbReference type="PANTHER" id="PTHR47197:SF3">
    <property type="entry name" value="DIHYDRO-HEME D1 DEHYDROGENASE"/>
    <property type="match status" value="1"/>
</dbReference>
<gene>
    <name evidence="2" type="ORF">D1867_00930</name>
</gene>
<evidence type="ECO:0000313" key="2">
    <source>
        <dbReference type="EMBL" id="MUM63839.1"/>
    </source>
</evidence>
<evidence type="ECO:0000313" key="3">
    <source>
        <dbReference type="Proteomes" id="UP000440125"/>
    </source>
</evidence>
<comment type="caution">
    <text evidence="2">The sequence shown here is derived from an EMBL/GenBank/DDBJ whole genome shotgun (WGS) entry which is preliminary data.</text>
</comment>
<sequence>MVRELSFLVLFMLIFVSSSIVSIEVGNAPSFILCNSGYIYVTNYNSSTVSIINPSNNEVISTIAVGSQPISMVSAGNKIYVALAGCDKIVVLENNKIIRSINLTSSPCYMAYDPKDQELFVIEPEINSLGIIKNCSLIKTINLGYQPDAIAFDPKNCLLYIGGGYNGVVYVYNTEGKLNTTYYIGGRVVYVNYCNGNIFVTSWINNELTIINSSGVFHFSAGLGPYDAIYDPSDGYIYVSDVATGSILVLSLSGSVIHNISVGGRPSILMYKNGNIYVVNSLSNNVIIIPQVPPPPPPYCLYYLIAGGIGILVIVGYFVIKKEIR</sequence>
<name>A0A6A9QAA4_ACIIN</name>
<dbReference type="NCBIfam" id="TIGR02276">
    <property type="entry name" value="beta_rpt_yvtn"/>
    <property type="match status" value="1"/>
</dbReference>
<evidence type="ECO:0000256" key="1">
    <source>
        <dbReference type="SAM" id="Phobius"/>
    </source>
</evidence>
<dbReference type="EMBL" id="WFIY01000004">
    <property type="protein sequence ID" value="MUM63839.1"/>
    <property type="molecule type" value="Genomic_DNA"/>
</dbReference>
<dbReference type="OrthoDB" id="43870at2157"/>
<dbReference type="Proteomes" id="UP000440125">
    <property type="component" value="Unassembled WGS sequence"/>
</dbReference>
<evidence type="ECO:0008006" key="4">
    <source>
        <dbReference type="Google" id="ProtNLM"/>
    </source>
</evidence>
<protein>
    <recommendedName>
        <fullName evidence="4">YncE family protein</fullName>
    </recommendedName>
</protein>
<keyword evidence="1" id="KW-0812">Transmembrane</keyword>
<keyword evidence="1" id="KW-0472">Membrane</keyword>
<keyword evidence="1" id="KW-1133">Transmembrane helix</keyword>
<dbReference type="AlphaFoldDB" id="A0A6A9QAA4"/>